<dbReference type="KEGG" id="falb:HYN59_06380"/>
<dbReference type="Proteomes" id="UP000244929">
    <property type="component" value="Chromosome"/>
</dbReference>
<sequence length="83" mass="9935">MTKKDLKPILIEALKYYGGAANIIEVCQYIWDHYEQKLRKSGNLFFTWQYDVRWAATTLRRDKTLKPAGLQTNKRWELIDKEI</sequence>
<dbReference type="OrthoDB" id="9815437at2"/>
<reference evidence="1 2" key="1">
    <citation type="submission" date="2018-04" db="EMBL/GenBank/DDBJ databases">
        <title>Genome sequencing of Flavobacterium sp. HYN0059.</title>
        <authorList>
            <person name="Yi H."/>
            <person name="Baek C."/>
        </authorList>
    </citation>
    <scope>NUCLEOTIDE SEQUENCE [LARGE SCALE GENOMIC DNA]</scope>
    <source>
        <strain evidence="1 2">HYN0059</strain>
    </source>
</reference>
<dbReference type="RefSeq" id="WP_108777478.1">
    <property type="nucleotide sequence ID" value="NZ_CP029186.1"/>
</dbReference>
<dbReference type="EMBL" id="CP029186">
    <property type="protein sequence ID" value="AWH84772.1"/>
    <property type="molecule type" value="Genomic_DNA"/>
</dbReference>
<dbReference type="AlphaFoldDB" id="A0A2S1QWI7"/>
<organism evidence="1 2">
    <name type="scientific">Flavobacterium album</name>
    <dbReference type="NCBI Taxonomy" id="2175091"/>
    <lineage>
        <taxon>Bacteria</taxon>
        <taxon>Pseudomonadati</taxon>
        <taxon>Bacteroidota</taxon>
        <taxon>Flavobacteriia</taxon>
        <taxon>Flavobacteriales</taxon>
        <taxon>Flavobacteriaceae</taxon>
        <taxon>Flavobacterium</taxon>
    </lineage>
</organism>
<proteinExistence type="predicted"/>
<protein>
    <submittedName>
        <fullName evidence="1">Uncharacterized protein</fullName>
    </submittedName>
</protein>
<evidence type="ECO:0000313" key="1">
    <source>
        <dbReference type="EMBL" id="AWH84772.1"/>
    </source>
</evidence>
<keyword evidence="2" id="KW-1185">Reference proteome</keyword>
<evidence type="ECO:0000313" key="2">
    <source>
        <dbReference type="Proteomes" id="UP000244929"/>
    </source>
</evidence>
<accession>A0A2S1QWI7</accession>
<name>A0A2S1QWI7_9FLAO</name>
<gene>
    <name evidence="1" type="ORF">HYN59_06380</name>
</gene>